<evidence type="ECO:0000313" key="3">
    <source>
        <dbReference type="Proteomes" id="UP000267096"/>
    </source>
</evidence>
<evidence type="ECO:0000313" key="2">
    <source>
        <dbReference type="EMBL" id="VDK49777.1"/>
    </source>
</evidence>
<keyword evidence="3" id="KW-1185">Reference proteome</keyword>
<evidence type="ECO:0000313" key="4">
    <source>
        <dbReference type="WBParaSite" id="ASIM_0001404201-mRNA-1"/>
    </source>
</evidence>
<dbReference type="WBParaSite" id="ASIM_0001404201-mRNA-1">
    <property type="protein sequence ID" value="ASIM_0001404201-mRNA-1"/>
    <property type="gene ID" value="ASIM_0001404201"/>
</dbReference>
<accession>A0A0M3JZT6</accession>
<feature type="region of interest" description="Disordered" evidence="1">
    <location>
        <begin position="42"/>
        <end position="61"/>
    </location>
</feature>
<dbReference type="Proteomes" id="UP000267096">
    <property type="component" value="Unassembled WGS sequence"/>
</dbReference>
<feature type="region of interest" description="Disordered" evidence="1">
    <location>
        <begin position="140"/>
        <end position="169"/>
    </location>
</feature>
<name>A0A0M3JZT6_ANISI</name>
<proteinExistence type="predicted"/>
<gene>
    <name evidence="2" type="ORF">ASIM_LOCUS13470</name>
</gene>
<dbReference type="AlphaFoldDB" id="A0A0M3JZT6"/>
<sequence>MTAEENHPMLKAGESSHEPQSSSSPEKKVLLIPKDLYYGTGNADHGVDAGNANREGDVENADQRDAAEKKIREIVFFFVLTLFEEIVSAEETITQQFQLSASPWKYWSILLTLVYIPVILGATKIGTKVGKIHRIKHFPPDSSIQNSSRDLESSRRSNYKPLGCQSQIV</sequence>
<evidence type="ECO:0000256" key="1">
    <source>
        <dbReference type="SAM" id="MobiDB-lite"/>
    </source>
</evidence>
<dbReference type="EMBL" id="UYRR01031400">
    <property type="protein sequence ID" value="VDK49777.1"/>
    <property type="molecule type" value="Genomic_DNA"/>
</dbReference>
<protein>
    <submittedName>
        <fullName evidence="4">Major facilitator superfamily domain, general substrate transporter</fullName>
    </submittedName>
</protein>
<feature type="region of interest" description="Disordered" evidence="1">
    <location>
        <begin position="1"/>
        <end position="27"/>
    </location>
</feature>
<organism evidence="4">
    <name type="scientific">Anisakis simplex</name>
    <name type="common">Herring worm</name>
    <dbReference type="NCBI Taxonomy" id="6269"/>
    <lineage>
        <taxon>Eukaryota</taxon>
        <taxon>Metazoa</taxon>
        <taxon>Ecdysozoa</taxon>
        <taxon>Nematoda</taxon>
        <taxon>Chromadorea</taxon>
        <taxon>Rhabditida</taxon>
        <taxon>Spirurina</taxon>
        <taxon>Ascaridomorpha</taxon>
        <taxon>Ascaridoidea</taxon>
        <taxon>Anisakidae</taxon>
        <taxon>Anisakis</taxon>
        <taxon>Anisakis simplex complex</taxon>
    </lineage>
</organism>
<reference evidence="2 3" key="2">
    <citation type="submission" date="2018-11" db="EMBL/GenBank/DDBJ databases">
        <authorList>
            <consortium name="Pathogen Informatics"/>
        </authorList>
    </citation>
    <scope>NUCLEOTIDE SEQUENCE [LARGE SCALE GENOMIC DNA]</scope>
</reference>
<reference evidence="4" key="1">
    <citation type="submission" date="2017-02" db="UniProtKB">
        <authorList>
            <consortium name="WormBaseParasite"/>
        </authorList>
    </citation>
    <scope>IDENTIFICATION</scope>
</reference>